<proteinExistence type="predicted"/>
<evidence type="ECO:0000313" key="3">
    <source>
        <dbReference type="Proteomes" id="UP000236723"/>
    </source>
</evidence>
<dbReference type="Gene3D" id="3.40.228.10">
    <property type="entry name" value="Dimethylsulfoxide Reductase, domain 2"/>
    <property type="match status" value="1"/>
</dbReference>
<feature type="compositionally biased region" description="Basic and acidic residues" evidence="1">
    <location>
        <begin position="76"/>
        <end position="87"/>
    </location>
</feature>
<organism evidence="2 3">
    <name type="scientific">Thermomonospora echinospora</name>
    <dbReference type="NCBI Taxonomy" id="1992"/>
    <lineage>
        <taxon>Bacteria</taxon>
        <taxon>Bacillati</taxon>
        <taxon>Actinomycetota</taxon>
        <taxon>Actinomycetes</taxon>
        <taxon>Streptosporangiales</taxon>
        <taxon>Thermomonosporaceae</taxon>
        <taxon>Thermomonospora</taxon>
    </lineage>
</organism>
<evidence type="ECO:0000256" key="1">
    <source>
        <dbReference type="SAM" id="MobiDB-lite"/>
    </source>
</evidence>
<feature type="region of interest" description="Disordered" evidence="1">
    <location>
        <begin position="60"/>
        <end position="87"/>
    </location>
</feature>
<dbReference type="Proteomes" id="UP000236723">
    <property type="component" value="Unassembled WGS sequence"/>
</dbReference>
<dbReference type="SUPFAM" id="SSF53706">
    <property type="entry name" value="Formate dehydrogenase/DMSO reductase, domains 1-3"/>
    <property type="match status" value="1"/>
</dbReference>
<protein>
    <submittedName>
        <fullName evidence="2">Uncharacterized protein</fullName>
    </submittedName>
</protein>
<gene>
    <name evidence="2" type="ORF">SAMN04489712_14617</name>
</gene>
<dbReference type="EMBL" id="FNVO01000046">
    <property type="protein sequence ID" value="SEG94332.1"/>
    <property type="molecule type" value="Genomic_DNA"/>
</dbReference>
<dbReference type="OrthoDB" id="7376058at2"/>
<reference evidence="3" key="1">
    <citation type="submission" date="2016-10" db="EMBL/GenBank/DDBJ databases">
        <authorList>
            <person name="Varghese N."/>
            <person name="Submissions S."/>
        </authorList>
    </citation>
    <scope>NUCLEOTIDE SEQUENCE [LARGE SCALE GENOMIC DNA]</scope>
    <source>
        <strain evidence="3">DSM 43163</strain>
    </source>
</reference>
<dbReference type="AlphaFoldDB" id="A0A1H6E9G6"/>
<evidence type="ECO:0000313" key="2">
    <source>
        <dbReference type="EMBL" id="SEG94332.1"/>
    </source>
</evidence>
<name>A0A1H6E9G6_9ACTN</name>
<accession>A0A1H6E9G6</accession>
<sequence length="87" mass="10043">MDRFLPGLSEEEVDRWVPSACVLWMRMLDRLHGPHRPRLVVIDPRVTPVAREADVHLAARPGANVNQPRHPTGHRSWLDRQHHCAGY</sequence>
<dbReference type="RefSeq" id="WP_103944831.1">
    <property type="nucleotide sequence ID" value="NZ_FNVO01000046.1"/>
</dbReference>
<keyword evidence="3" id="KW-1185">Reference proteome</keyword>